<dbReference type="InterPro" id="IPR001034">
    <property type="entry name" value="DeoR_HTH"/>
</dbReference>
<dbReference type="InterPro" id="IPR037171">
    <property type="entry name" value="NagB/RpiA_transferase-like"/>
</dbReference>
<gene>
    <name evidence="5" type="ORF">CIK84_14915</name>
</gene>
<dbReference type="Gene3D" id="3.40.50.1360">
    <property type="match status" value="1"/>
</dbReference>
<dbReference type="GO" id="GO:0003700">
    <property type="term" value="F:DNA-binding transcription factor activity"/>
    <property type="evidence" value="ECO:0007669"/>
    <property type="project" value="InterPro"/>
</dbReference>
<dbReference type="SMART" id="SM01134">
    <property type="entry name" value="DeoRC"/>
    <property type="match status" value="1"/>
</dbReference>
<comment type="caution">
    <text evidence="5">The sequence shown here is derived from an EMBL/GenBank/DDBJ whole genome shotgun (WGS) entry which is preliminary data.</text>
</comment>
<evidence type="ECO:0000256" key="3">
    <source>
        <dbReference type="ARBA" id="ARBA00023163"/>
    </source>
</evidence>
<protein>
    <submittedName>
        <fullName evidence="5">DeoR/GlpR transcriptional regulator</fullName>
    </submittedName>
</protein>
<dbReference type="PANTHER" id="PTHR30363">
    <property type="entry name" value="HTH-TYPE TRANSCRIPTIONAL REGULATOR SRLR-RELATED"/>
    <property type="match status" value="1"/>
</dbReference>
<dbReference type="GeneID" id="303186884"/>
<dbReference type="InterPro" id="IPR018356">
    <property type="entry name" value="Tscrpt_reg_HTH_DeoR_CS"/>
</dbReference>
<dbReference type="InterPro" id="IPR050313">
    <property type="entry name" value="Carb_Metab_HTH_regulators"/>
</dbReference>
<sequence>MSENFPTQRRRRILDRVRANGAVKVAQLAEEFGVSHMTVRRDLDRLVKDGELHKVHGGALLQESASAEEPGFQRKSTLQLPQKAAIARAAAQMVEPGMSISLTSGTTTYEVARLLRAVPGLTIVTNSPRIADLLQDAPAAGQTVQLTGGLRTVSDALVGPLATAALRTLHVDRCFMGVHGFSVQDGITTPNMLEVEVNRLFLERCDSRVVVADSSKWCLAGLYSSAPLHEIDTLVSDDGLDETAVEELRQHIENLKIEKVVES</sequence>
<evidence type="ECO:0000256" key="1">
    <source>
        <dbReference type="ARBA" id="ARBA00023015"/>
    </source>
</evidence>
<dbReference type="EMBL" id="PNQX01000002">
    <property type="protein sequence ID" value="PMQ19913.1"/>
    <property type="molecule type" value="Genomic_DNA"/>
</dbReference>
<dbReference type="SUPFAM" id="SSF46785">
    <property type="entry name" value="Winged helix' DNA-binding domain"/>
    <property type="match status" value="1"/>
</dbReference>
<dbReference type="PRINTS" id="PR00037">
    <property type="entry name" value="HTHLACR"/>
</dbReference>
<dbReference type="OMA" id="STHEPGF"/>
<reference evidence="5 6" key="1">
    <citation type="journal article" date="2017" name="Elife">
        <title>Extensive horizontal gene transfer in cheese-associated bacteria.</title>
        <authorList>
            <person name="Bonham K.S."/>
            <person name="Wolfe B.E."/>
            <person name="Dutton R.J."/>
        </authorList>
    </citation>
    <scope>NUCLEOTIDE SEQUENCE [LARGE SCALE GENOMIC DNA]</scope>
    <source>
        <strain evidence="5 6">JB182</strain>
    </source>
</reference>
<dbReference type="SUPFAM" id="SSF100950">
    <property type="entry name" value="NagB/RpiA/CoA transferase-like"/>
    <property type="match status" value="1"/>
</dbReference>
<dbReference type="Pfam" id="PF00455">
    <property type="entry name" value="DeoRC"/>
    <property type="match status" value="1"/>
</dbReference>
<dbReference type="InterPro" id="IPR036388">
    <property type="entry name" value="WH-like_DNA-bd_sf"/>
</dbReference>
<dbReference type="InterPro" id="IPR014036">
    <property type="entry name" value="DeoR-like_C"/>
</dbReference>
<dbReference type="InterPro" id="IPR036390">
    <property type="entry name" value="WH_DNA-bd_sf"/>
</dbReference>
<evidence type="ECO:0000259" key="4">
    <source>
        <dbReference type="PROSITE" id="PS51000"/>
    </source>
</evidence>
<dbReference type="PROSITE" id="PS51000">
    <property type="entry name" value="HTH_DEOR_2"/>
    <property type="match status" value="1"/>
</dbReference>
<dbReference type="GO" id="GO:0003677">
    <property type="term" value="F:DNA binding"/>
    <property type="evidence" value="ECO:0007669"/>
    <property type="project" value="UniProtKB-KW"/>
</dbReference>
<keyword evidence="2" id="KW-0238">DNA-binding</keyword>
<keyword evidence="3" id="KW-0804">Transcription</keyword>
<dbReference type="PANTHER" id="PTHR30363:SF44">
    <property type="entry name" value="AGA OPERON TRANSCRIPTIONAL REPRESSOR-RELATED"/>
    <property type="match status" value="1"/>
</dbReference>
<evidence type="ECO:0000313" key="5">
    <source>
        <dbReference type="EMBL" id="PMQ19913.1"/>
    </source>
</evidence>
<feature type="domain" description="HTH deoR-type" evidence="4">
    <location>
        <begin position="6"/>
        <end position="61"/>
    </location>
</feature>
<evidence type="ECO:0000256" key="2">
    <source>
        <dbReference type="ARBA" id="ARBA00023125"/>
    </source>
</evidence>
<dbReference type="Pfam" id="PF08220">
    <property type="entry name" value="HTH_DeoR"/>
    <property type="match status" value="1"/>
</dbReference>
<organism evidence="5 6">
    <name type="scientific">Glutamicibacter arilaitensis</name>
    <dbReference type="NCBI Taxonomy" id="256701"/>
    <lineage>
        <taxon>Bacteria</taxon>
        <taxon>Bacillati</taxon>
        <taxon>Actinomycetota</taxon>
        <taxon>Actinomycetes</taxon>
        <taxon>Micrococcales</taxon>
        <taxon>Micrococcaceae</taxon>
        <taxon>Glutamicibacter</taxon>
    </lineage>
</organism>
<dbReference type="Gene3D" id="1.10.10.10">
    <property type="entry name" value="Winged helix-like DNA-binding domain superfamily/Winged helix DNA-binding domain"/>
    <property type="match status" value="1"/>
</dbReference>
<keyword evidence="1" id="KW-0805">Transcription regulation</keyword>
<dbReference type="RefSeq" id="WP_013350641.1">
    <property type="nucleotide sequence ID" value="NZ_JABUYH010000006.1"/>
</dbReference>
<evidence type="ECO:0000313" key="6">
    <source>
        <dbReference type="Proteomes" id="UP000235739"/>
    </source>
</evidence>
<accession>A0A2N7S1D4</accession>
<dbReference type="AlphaFoldDB" id="A0A2N7S1D4"/>
<dbReference type="PROSITE" id="PS00894">
    <property type="entry name" value="HTH_DEOR_1"/>
    <property type="match status" value="1"/>
</dbReference>
<dbReference type="Proteomes" id="UP000235739">
    <property type="component" value="Unassembled WGS sequence"/>
</dbReference>
<name>A0A2N7S1D4_9MICC</name>
<dbReference type="SMART" id="SM00420">
    <property type="entry name" value="HTH_DEOR"/>
    <property type="match status" value="1"/>
</dbReference>
<proteinExistence type="predicted"/>